<dbReference type="SUPFAM" id="SSF50630">
    <property type="entry name" value="Acid proteases"/>
    <property type="match status" value="1"/>
</dbReference>
<dbReference type="GeneID" id="107066660"/>
<evidence type="ECO:0000313" key="4">
    <source>
        <dbReference type="RefSeq" id="XP_015176980.1"/>
    </source>
</evidence>
<dbReference type="Proteomes" id="UP000694924">
    <property type="component" value="Unplaced"/>
</dbReference>
<keyword evidence="3" id="KW-1185">Reference proteome</keyword>
<dbReference type="InterPro" id="IPR001969">
    <property type="entry name" value="Aspartic_peptidase_AS"/>
</dbReference>
<reference evidence="4" key="1">
    <citation type="submission" date="2025-08" db="UniProtKB">
        <authorList>
            <consortium name="RefSeq"/>
        </authorList>
    </citation>
    <scope>IDENTIFICATION</scope>
    <source>
        <tissue evidence="4">Whole body</tissue>
    </source>
</reference>
<sequence length="133" mass="14960">MQASQIEAVDDATRNLRLMVNDRRTGACFLIDTGADVSVIPRTSINETKDDTCKLYAANGAEIDTFGKKLLNLNLGLRRDFSWRFIIANVSKAIIGADFLHFYNLLPDLRNKKLLDGNTLLSRKAELGVRRFN</sequence>
<feature type="domain" description="Peptidase A2" evidence="2">
    <location>
        <begin position="27"/>
        <end position="99"/>
    </location>
</feature>
<dbReference type="Gene3D" id="2.40.70.10">
    <property type="entry name" value="Acid Proteases"/>
    <property type="match status" value="1"/>
</dbReference>
<dbReference type="PROSITE" id="PS50175">
    <property type="entry name" value="ASP_PROT_RETROV"/>
    <property type="match status" value="1"/>
</dbReference>
<proteinExistence type="predicted"/>
<dbReference type="PROSITE" id="PS00141">
    <property type="entry name" value="ASP_PROTEASE"/>
    <property type="match status" value="1"/>
</dbReference>
<evidence type="ECO:0000259" key="2">
    <source>
        <dbReference type="PROSITE" id="PS50175"/>
    </source>
</evidence>
<dbReference type="RefSeq" id="XP_015176980.1">
    <property type="nucleotide sequence ID" value="XM_015321494.1"/>
</dbReference>
<organism evidence="3 4">
    <name type="scientific">Polistes dominula</name>
    <name type="common">European paper wasp</name>
    <name type="synonym">Vespa dominula</name>
    <dbReference type="NCBI Taxonomy" id="743375"/>
    <lineage>
        <taxon>Eukaryota</taxon>
        <taxon>Metazoa</taxon>
        <taxon>Ecdysozoa</taxon>
        <taxon>Arthropoda</taxon>
        <taxon>Hexapoda</taxon>
        <taxon>Insecta</taxon>
        <taxon>Pterygota</taxon>
        <taxon>Neoptera</taxon>
        <taxon>Endopterygota</taxon>
        <taxon>Hymenoptera</taxon>
        <taxon>Apocrita</taxon>
        <taxon>Aculeata</taxon>
        <taxon>Vespoidea</taxon>
        <taxon>Vespidae</taxon>
        <taxon>Polistinae</taxon>
        <taxon>Polistini</taxon>
        <taxon>Polistes</taxon>
    </lineage>
</organism>
<accession>A0ABM1I9U3</accession>
<evidence type="ECO:0000256" key="1">
    <source>
        <dbReference type="ARBA" id="ARBA00022801"/>
    </source>
</evidence>
<gene>
    <name evidence="4" type="primary">LOC107066660</name>
</gene>
<dbReference type="InterPro" id="IPR001995">
    <property type="entry name" value="Peptidase_A2_cat"/>
</dbReference>
<name>A0ABM1I9U3_POLDO</name>
<keyword evidence="1" id="KW-0378">Hydrolase</keyword>
<dbReference type="InterPro" id="IPR021109">
    <property type="entry name" value="Peptidase_aspartic_dom_sf"/>
</dbReference>
<protein>
    <submittedName>
        <fullName evidence="4">Uncharacterized protein LOC107066660</fullName>
    </submittedName>
</protein>
<evidence type="ECO:0000313" key="3">
    <source>
        <dbReference type="Proteomes" id="UP000694924"/>
    </source>
</evidence>